<sequence length="296" mass="32032">MRAEGVRMKVADIERELDHARNQGPVRDIAIPPCPELLVALRKEVDKADPDPSEIARIASSDVAMAASLLRTVNSPLYARARAADTVAQAVSMLGVGPTVGILTSFLTRNAIRSNSPLLEHFWETSTRRALAMGFIARQLYGVDADVAHTCGLFCHVGIPIMMQGVKGYAGTLAEALARQDRSFTETENAAHKTDHAVVGAIVAKTWCLPPIIVAAVRLHHDFTALTDTRFPEEARTLVAMGLVAESLVARHEGVEVQREWEQHGDACLAHIRVSAGEVDAWVDALHPVFESVAVA</sequence>
<evidence type="ECO:0000313" key="2">
    <source>
        <dbReference type="EMBL" id="RFO95108.1"/>
    </source>
</evidence>
<dbReference type="PANTHER" id="PTHR33525:SF6">
    <property type="entry name" value="HDOD DOMAIN-CONTAINING PROTEIN"/>
    <property type="match status" value="1"/>
</dbReference>
<dbReference type="GO" id="GO:0016301">
    <property type="term" value="F:kinase activity"/>
    <property type="evidence" value="ECO:0007669"/>
    <property type="project" value="UniProtKB-KW"/>
</dbReference>
<accession>A0A3E1R6W0</accession>
<feature type="domain" description="HDOD" evidence="1">
    <location>
        <begin position="31"/>
        <end position="223"/>
    </location>
</feature>
<comment type="caution">
    <text evidence="2">The sequence shown here is derived from an EMBL/GenBank/DDBJ whole genome shotgun (WGS) entry which is preliminary data.</text>
</comment>
<dbReference type="EMBL" id="QFZK01000022">
    <property type="protein sequence ID" value="RFO95108.1"/>
    <property type="molecule type" value="Genomic_DNA"/>
</dbReference>
<dbReference type="Proteomes" id="UP000260665">
    <property type="component" value="Unassembled WGS sequence"/>
</dbReference>
<dbReference type="SUPFAM" id="SSF109604">
    <property type="entry name" value="HD-domain/PDEase-like"/>
    <property type="match status" value="1"/>
</dbReference>
<keyword evidence="2" id="KW-0418">Kinase</keyword>
<keyword evidence="3" id="KW-1185">Reference proteome</keyword>
<dbReference type="PROSITE" id="PS51833">
    <property type="entry name" value="HDOD"/>
    <property type="match status" value="1"/>
</dbReference>
<keyword evidence="2" id="KW-0808">Transferase</keyword>
<organism evidence="2 3">
    <name type="scientific">Rhodoferax lacus</name>
    <dbReference type="NCBI Taxonomy" id="2184758"/>
    <lineage>
        <taxon>Bacteria</taxon>
        <taxon>Pseudomonadati</taxon>
        <taxon>Pseudomonadota</taxon>
        <taxon>Betaproteobacteria</taxon>
        <taxon>Burkholderiales</taxon>
        <taxon>Comamonadaceae</taxon>
        <taxon>Rhodoferax</taxon>
    </lineage>
</organism>
<proteinExistence type="predicted"/>
<dbReference type="InterPro" id="IPR013976">
    <property type="entry name" value="HDOD"/>
</dbReference>
<evidence type="ECO:0000313" key="3">
    <source>
        <dbReference type="Proteomes" id="UP000260665"/>
    </source>
</evidence>
<name>A0A3E1R6W0_9BURK</name>
<dbReference type="AlphaFoldDB" id="A0A3E1R6W0"/>
<dbReference type="Pfam" id="PF08668">
    <property type="entry name" value="HDOD"/>
    <property type="match status" value="1"/>
</dbReference>
<reference evidence="2 3" key="1">
    <citation type="submission" date="2018-05" db="EMBL/GenBank/DDBJ databases">
        <title>Rhodoferax soyangensis sp.nov., isolated from an oligotrophic freshwater lake.</title>
        <authorList>
            <person name="Park M."/>
        </authorList>
    </citation>
    <scope>NUCLEOTIDE SEQUENCE [LARGE SCALE GENOMIC DNA]</scope>
    <source>
        <strain evidence="2 3">IMCC26218</strain>
    </source>
</reference>
<dbReference type="Gene3D" id="1.10.3210.10">
    <property type="entry name" value="Hypothetical protein af1432"/>
    <property type="match status" value="1"/>
</dbReference>
<evidence type="ECO:0000259" key="1">
    <source>
        <dbReference type="PROSITE" id="PS51833"/>
    </source>
</evidence>
<dbReference type="InterPro" id="IPR052340">
    <property type="entry name" value="RNase_Y/CdgJ"/>
</dbReference>
<gene>
    <name evidence="2" type="ORF">DIC66_19960</name>
</gene>
<dbReference type="PANTHER" id="PTHR33525">
    <property type="match status" value="1"/>
</dbReference>
<dbReference type="OrthoDB" id="9784953at2"/>
<protein>
    <submittedName>
        <fullName evidence="2">Histidine kinase</fullName>
    </submittedName>
</protein>